<keyword evidence="1" id="KW-0812">Transmembrane</keyword>
<comment type="caution">
    <text evidence="2">The sequence shown here is derived from an EMBL/GenBank/DDBJ whole genome shotgun (WGS) entry which is preliminary data.</text>
</comment>
<feature type="transmembrane region" description="Helical" evidence="1">
    <location>
        <begin position="53"/>
        <end position="74"/>
    </location>
</feature>
<protein>
    <submittedName>
        <fullName evidence="2">Uncharacterized protein</fullName>
    </submittedName>
</protein>
<sequence>WVLLIVIIVFLFAGFVQLVGLKVRIVGIIFSLFPLGVGVMFLLLFYTDILGVLSASFAFLFIGESIGGFLPVFVDIGDSIGLGAFFVLGGGVLGLIGSIMPKD</sequence>
<dbReference type="AlphaFoldDB" id="X1GK92"/>
<name>X1GK92_9ZZZZ</name>
<evidence type="ECO:0000256" key="1">
    <source>
        <dbReference type="SAM" id="Phobius"/>
    </source>
</evidence>
<keyword evidence="1" id="KW-0472">Membrane</keyword>
<feature type="transmembrane region" description="Helical" evidence="1">
    <location>
        <begin position="80"/>
        <end position="100"/>
    </location>
</feature>
<organism evidence="2">
    <name type="scientific">marine sediment metagenome</name>
    <dbReference type="NCBI Taxonomy" id="412755"/>
    <lineage>
        <taxon>unclassified sequences</taxon>
        <taxon>metagenomes</taxon>
        <taxon>ecological metagenomes</taxon>
    </lineage>
</organism>
<reference evidence="2" key="1">
    <citation type="journal article" date="2014" name="Front. Microbiol.">
        <title>High frequency of phylogenetically diverse reductive dehalogenase-homologous genes in deep subseafloor sedimentary metagenomes.</title>
        <authorList>
            <person name="Kawai M."/>
            <person name="Futagami T."/>
            <person name="Toyoda A."/>
            <person name="Takaki Y."/>
            <person name="Nishi S."/>
            <person name="Hori S."/>
            <person name="Arai W."/>
            <person name="Tsubouchi T."/>
            <person name="Morono Y."/>
            <person name="Uchiyama I."/>
            <person name="Ito T."/>
            <person name="Fujiyama A."/>
            <person name="Inagaki F."/>
            <person name="Takami H."/>
        </authorList>
    </citation>
    <scope>NUCLEOTIDE SEQUENCE</scope>
    <source>
        <strain evidence="2">Expedition CK06-06</strain>
    </source>
</reference>
<keyword evidence="1" id="KW-1133">Transmembrane helix</keyword>
<evidence type="ECO:0000313" key="2">
    <source>
        <dbReference type="EMBL" id="GAH33418.1"/>
    </source>
</evidence>
<feature type="non-terminal residue" evidence="2">
    <location>
        <position position="1"/>
    </location>
</feature>
<feature type="transmembrane region" description="Helical" evidence="1">
    <location>
        <begin position="28"/>
        <end position="46"/>
    </location>
</feature>
<gene>
    <name evidence="2" type="ORF">S03H2_22036</name>
</gene>
<proteinExistence type="predicted"/>
<dbReference type="EMBL" id="BARU01011801">
    <property type="protein sequence ID" value="GAH33418.1"/>
    <property type="molecule type" value="Genomic_DNA"/>
</dbReference>
<accession>X1GK92</accession>